<sequence length="163" mass="17344">MCNLSARPGAAPNYQPHRVQLAPIVRDIVSIPTRRCGGQGPAVSGPVCQRATQTSCTRGPCGAMGADHPPATQSVIARGVAASASAGQTCALTALKNRHYVVPFAEKESLGIYLSAHGSFIQAARVPRRHEQASTAGQAIHKNKFVYLNPSCAARRIFLPRYR</sequence>
<protein>
    <submittedName>
        <fullName evidence="1">Uncharacterized protein</fullName>
    </submittedName>
</protein>
<comment type="caution">
    <text evidence="1">The sequence shown here is derived from an EMBL/GenBank/DDBJ whole genome shotgun (WGS) entry which is preliminary data.</text>
</comment>
<accession>A0A9P3GD68</accession>
<proteinExistence type="predicted"/>
<dbReference type="Proteomes" id="UP000703269">
    <property type="component" value="Unassembled WGS sequence"/>
</dbReference>
<dbReference type="AlphaFoldDB" id="A0A9P3GD68"/>
<dbReference type="EMBL" id="BPQB01000022">
    <property type="protein sequence ID" value="GJE91654.1"/>
    <property type="molecule type" value="Genomic_DNA"/>
</dbReference>
<name>A0A9P3GD68_9APHY</name>
<organism evidence="1 2">
    <name type="scientific">Phanerochaete sordida</name>
    <dbReference type="NCBI Taxonomy" id="48140"/>
    <lineage>
        <taxon>Eukaryota</taxon>
        <taxon>Fungi</taxon>
        <taxon>Dikarya</taxon>
        <taxon>Basidiomycota</taxon>
        <taxon>Agaricomycotina</taxon>
        <taxon>Agaricomycetes</taxon>
        <taxon>Polyporales</taxon>
        <taxon>Phanerochaetaceae</taxon>
        <taxon>Phanerochaete</taxon>
    </lineage>
</organism>
<reference evidence="1 2" key="1">
    <citation type="submission" date="2021-08" db="EMBL/GenBank/DDBJ databases">
        <title>Draft Genome Sequence of Phanerochaete sordida strain YK-624.</title>
        <authorList>
            <person name="Mori T."/>
            <person name="Dohra H."/>
            <person name="Suzuki T."/>
            <person name="Kawagishi H."/>
            <person name="Hirai H."/>
        </authorList>
    </citation>
    <scope>NUCLEOTIDE SEQUENCE [LARGE SCALE GENOMIC DNA]</scope>
    <source>
        <strain evidence="1 2">YK-624</strain>
    </source>
</reference>
<keyword evidence="2" id="KW-1185">Reference proteome</keyword>
<evidence type="ECO:0000313" key="2">
    <source>
        <dbReference type="Proteomes" id="UP000703269"/>
    </source>
</evidence>
<evidence type="ECO:0000313" key="1">
    <source>
        <dbReference type="EMBL" id="GJE91654.1"/>
    </source>
</evidence>
<gene>
    <name evidence="1" type="ORF">PsYK624_078040</name>
</gene>